<dbReference type="GO" id="GO:0005634">
    <property type="term" value="C:nucleus"/>
    <property type="evidence" value="ECO:0007669"/>
    <property type="project" value="UniProtKB-SubCell"/>
</dbReference>
<dbReference type="RefSeq" id="XP_022737419.1">
    <property type="nucleotide sequence ID" value="XM_022881684.1"/>
</dbReference>
<dbReference type="InterPro" id="IPR031052">
    <property type="entry name" value="FHY3/FAR1"/>
</dbReference>
<name>A0A6P5YA93_DURZI</name>
<comment type="similarity">
    <text evidence="1">Belongs to the FHY3/FAR1 family.</text>
</comment>
<protein>
    <recommendedName>
        <fullName evidence="1">Protein FAR1-RELATED SEQUENCE</fullName>
    </recommendedName>
</protein>
<sequence length="317" mass="36612">MKGRKIVKSHKKMEAVAKRKVEPTMDVEARTIKLYRTPVVDPLGYGSSNSLEGEISKNVDRSKRLKLKKGDSQIIYNYFSRIQLTNPNFVYLMDLDDEGYLRNEFWIDSRSRAAYVYFGNVVAVDTTCLSKKYEIPLAVFVGVNHHEHCRPLQTIITDQCRAMQVAISVVFSRAHHRLHLSHFMQSILENLGELQESGTMHGFVLCMRKESDRFRFTLKDTLFAGMRLRDEVVMMPSCFSIKQVHANGPVITYLIAEREGGDQRDIRNFEVMYDKAGSEIHCICSCLNFNGYPCRYPKTITWLHGKRLKYLVADKHV</sequence>
<keyword evidence="2" id="KW-1185">Reference proteome</keyword>
<organism evidence="2 3">
    <name type="scientific">Durio zibethinus</name>
    <name type="common">Durian</name>
    <dbReference type="NCBI Taxonomy" id="66656"/>
    <lineage>
        <taxon>Eukaryota</taxon>
        <taxon>Viridiplantae</taxon>
        <taxon>Streptophyta</taxon>
        <taxon>Embryophyta</taxon>
        <taxon>Tracheophyta</taxon>
        <taxon>Spermatophyta</taxon>
        <taxon>Magnoliopsida</taxon>
        <taxon>eudicotyledons</taxon>
        <taxon>Gunneridae</taxon>
        <taxon>Pentapetalae</taxon>
        <taxon>rosids</taxon>
        <taxon>malvids</taxon>
        <taxon>Malvales</taxon>
        <taxon>Malvaceae</taxon>
        <taxon>Helicteroideae</taxon>
        <taxon>Durio</taxon>
    </lineage>
</organism>
<dbReference type="PANTHER" id="PTHR31669:SF228">
    <property type="entry name" value="PROTEIN FAR1-RELATED SEQUENCE 8"/>
    <property type="match status" value="1"/>
</dbReference>
<evidence type="ECO:0000313" key="2">
    <source>
        <dbReference type="Proteomes" id="UP000515121"/>
    </source>
</evidence>
<comment type="subcellular location">
    <subcellularLocation>
        <location evidence="1">Nucleus</location>
    </subcellularLocation>
</comment>
<keyword evidence="1" id="KW-0479">Metal-binding</keyword>
<accession>A0A6P5YA93</accession>
<proteinExistence type="inferred from homology"/>
<dbReference type="PANTHER" id="PTHR31669">
    <property type="entry name" value="PROTEIN FAR1-RELATED SEQUENCE 10-RELATED"/>
    <property type="match status" value="1"/>
</dbReference>
<gene>
    <name evidence="3" type="primary">LOC111290391</name>
</gene>
<dbReference type="Proteomes" id="UP000515121">
    <property type="component" value="Unplaced"/>
</dbReference>
<dbReference type="GeneID" id="111290391"/>
<dbReference type="OrthoDB" id="641338at2759"/>
<reference evidence="3" key="1">
    <citation type="submission" date="2025-08" db="UniProtKB">
        <authorList>
            <consortium name="RefSeq"/>
        </authorList>
    </citation>
    <scope>IDENTIFICATION</scope>
    <source>
        <tissue evidence="3">Fruit stalk</tissue>
    </source>
</reference>
<dbReference type="GO" id="GO:0006355">
    <property type="term" value="P:regulation of DNA-templated transcription"/>
    <property type="evidence" value="ECO:0007669"/>
    <property type="project" value="UniProtKB-UniRule"/>
</dbReference>
<dbReference type="AlphaFoldDB" id="A0A6P5YA93"/>
<dbReference type="KEGG" id="dzi:111290391"/>
<keyword evidence="1" id="KW-0863">Zinc-finger</keyword>
<keyword evidence="1" id="KW-0862">Zinc</keyword>
<dbReference type="GO" id="GO:0008270">
    <property type="term" value="F:zinc ion binding"/>
    <property type="evidence" value="ECO:0007669"/>
    <property type="project" value="UniProtKB-UniRule"/>
</dbReference>
<comment type="function">
    <text evidence="1">Putative transcription activator involved in regulating light control of development.</text>
</comment>
<evidence type="ECO:0000256" key="1">
    <source>
        <dbReference type="RuleBase" id="RU367018"/>
    </source>
</evidence>
<evidence type="ECO:0000313" key="3">
    <source>
        <dbReference type="RefSeq" id="XP_022737419.1"/>
    </source>
</evidence>
<keyword evidence="1" id="KW-0539">Nucleus</keyword>